<comment type="caution">
    <text evidence="7">The sequence shown here is derived from an EMBL/GenBank/DDBJ whole genome shotgun (WGS) entry which is preliminary data.</text>
</comment>
<evidence type="ECO:0000256" key="1">
    <source>
        <dbReference type="ARBA" id="ARBA00004651"/>
    </source>
</evidence>
<accession>A0ABU9T961</accession>
<gene>
    <name evidence="7" type="ORF">WNY59_13715</name>
</gene>
<keyword evidence="2" id="KW-1003">Cell membrane</keyword>
<keyword evidence="5 6" id="KW-0472">Membrane</keyword>
<evidence type="ECO:0000256" key="6">
    <source>
        <dbReference type="SAM" id="Phobius"/>
    </source>
</evidence>
<evidence type="ECO:0000256" key="3">
    <source>
        <dbReference type="ARBA" id="ARBA00022692"/>
    </source>
</evidence>
<feature type="transmembrane region" description="Helical" evidence="6">
    <location>
        <begin position="52"/>
        <end position="72"/>
    </location>
</feature>
<feature type="transmembrane region" description="Helical" evidence="6">
    <location>
        <begin position="373"/>
        <end position="393"/>
    </location>
</feature>
<keyword evidence="4 6" id="KW-1133">Transmembrane helix</keyword>
<feature type="transmembrane region" description="Helical" evidence="6">
    <location>
        <begin position="217"/>
        <end position="238"/>
    </location>
</feature>
<dbReference type="Pfam" id="PF01943">
    <property type="entry name" value="Polysacc_synt"/>
    <property type="match status" value="1"/>
</dbReference>
<dbReference type="InterPro" id="IPR002797">
    <property type="entry name" value="Polysacc_synth"/>
</dbReference>
<dbReference type="Proteomes" id="UP001477870">
    <property type="component" value="Unassembled WGS sequence"/>
</dbReference>
<feature type="transmembrane region" description="Helical" evidence="6">
    <location>
        <begin position="343"/>
        <end position="367"/>
    </location>
</feature>
<sequence>MKTLRFSAVQTAETFFPTSLFARLRPFAERLDIALSGTDDASSAQRASVIAFSIRIFSAAIAFVSQVVLARFMGAYEYGIFVMVWIAMVVIGNLSCLGFPTAIIRFLPQYREKNDLAGVHGILLISRIFVLLSSTIAALATIFVAYYGSNFFDSHYVLPFIVGVFALPMIALGDMLDGTARANSWPIRALAPTYLLRPLFILALMVGAWLLDYPVNGVTGLVCAVIASYFSTLIQHFVIIRGLDRAYTKAKPRIEMKNWILVALPIFLVDGFFSLLVHADVFMVGIMLDPESVGIYYATAKTLALVHFVFFAVKAGVSNLFAARIDDDDKSALRLLARRSATWTFWPSLIMGIIVLAAGPLLLSMFGTAFREGYPVLFIMVTGVVLRASIGPAENLLNMSGNQNICATVFGAVLAINIALNLILIPQFGIYGAAAATAIATVFETLALFYIVRVRIGVSMFVFSPALDEEVS</sequence>
<name>A0ABU9T961_9HYPH</name>
<dbReference type="PANTHER" id="PTHR30250:SF11">
    <property type="entry name" value="O-ANTIGEN TRANSPORTER-RELATED"/>
    <property type="match status" value="1"/>
</dbReference>
<reference evidence="7 8" key="1">
    <citation type="submission" date="2024-03" db="EMBL/GenBank/DDBJ databases">
        <title>Community enrichment and isolation of bacterial strains for fucoidan degradation.</title>
        <authorList>
            <person name="Sichert A."/>
        </authorList>
    </citation>
    <scope>NUCLEOTIDE SEQUENCE [LARGE SCALE GENOMIC DNA]</scope>
    <source>
        <strain evidence="7 8">AS62</strain>
    </source>
</reference>
<dbReference type="EMBL" id="JBBMQO010000007">
    <property type="protein sequence ID" value="MEM5502648.1"/>
    <property type="molecule type" value="Genomic_DNA"/>
</dbReference>
<feature type="transmembrane region" description="Helical" evidence="6">
    <location>
        <begin position="78"/>
        <end position="107"/>
    </location>
</feature>
<feature type="transmembrane region" description="Helical" evidence="6">
    <location>
        <begin position="405"/>
        <end position="424"/>
    </location>
</feature>
<evidence type="ECO:0000256" key="4">
    <source>
        <dbReference type="ARBA" id="ARBA00022989"/>
    </source>
</evidence>
<dbReference type="PANTHER" id="PTHR30250">
    <property type="entry name" value="PST FAMILY PREDICTED COLANIC ACID TRANSPORTER"/>
    <property type="match status" value="1"/>
</dbReference>
<evidence type="ECO:0000313" key="7">
    <source>
        <dbReference type="EMBL" id="MEM5502648.1"/>
    </source>
</evidence>
<dbReference type="InterPro" id="IPR050833">
    <property type="entry name" value="Poly_Biosynth_Transport"/>
</dbReference>
<feature type="transmembrane region" description="Helical" evidence="6">
    <location>
        <begin position="430"/>
        <end position="452"/>
    </location>
</feature>
<evidence type="ECO:0000256" key="2">
    <source>
        <dbReference type="ARBA" id="ARBA00022475"/>
    </source>
</evidence>
<evidence type="ECO:0000313" key="8">
    <source>
        <dbReference type="Proteomes" id="UP001477870"/>
    </source>
</evidence>
<comment type="subcellular location">
    <subcellularLocation>
        <location evidence="1">Cell membrane</location>
        <topology evidence="1">Multi-pass membrane protein</topology>
    </subcellularLocation>
</comment>
<feature type="transmembrane region" description="Helical" evidence="6">
    <location>
        <begin position="259"/>
        <end position="288"/>
    </location>
</feature>
<evidence type="ECO:0000256" key="5">
    <source>
        <dbReference type="ARBA" id="ARBA00023136"/>
    </source>
</evidence>
<keyword evidence="3 6" id="KW-0812">Transmembrane</keyword>
<protein>
    <submittedName>
        <fullName evidence="7">Lipopolysaccharide biosynthesis protein</fullName>
    </submittedName>
</protein>
<keyword evidence="8" id="KW-1185">Reference proteome</keyword>
<feature type="transmembrane region" description="Helical" evidence="6">
    <location>
        <begin position="128"/>
        <end position="148"/>
    </location>
</feature>
<proteinExistence type="predicted"/>
<feature type="transmembrane region" description="Helical" evidence="6">
    <location>
        <begin position="294"/>
        <end position="322"/>
    </location>
</feature>
<feature type="transmembrane region" description="Helical" evidence="6">
    <location>
        <begin position="194"/>
        <end position="211"/>
    </location>
</feature>
<feature type="transmembrane region" description="Helical" evidence="6">
    <location>
        <begin position="154"/>
        <end position="173"/>
    </location>
</feature>
<organism evidence="7 8">
    <name type="scientific">Ahrensia kielensis</name>
    <dbReference type="NCBI Taxonomy" id="76980"/>
    <lineage>
        <taxon>Bacteria</taxon>
        <taxon>Pseudomonadati</taxon>
        <taxon>Pseudomonadota</taxon>
        <taxon>Alphaproteobacteria</taxon>
        <taxon>Hyphomicrobiales</taxon>
        <taxon>Ahrensiaceae</taxon>
        <taxon>Ahrensia</taxon>
    </lineage>
</organism>